<comment type="caution">
    <text evidence="8">The sequence shown here is derived from an EMBL/GenBank/DDBJ whole genome shotgun (WGS) entry which is preliminary data.</text>
</comment>
<feature type="transmembrane region" description="Helical" evidence="6">
    <location>
        <begin position="400"/>
        <end position="421"/>
    </location>
</feature>
<name>A0ABT7EPL1_9GAMM</name>
<feature type="domain" description="ABC3 transporter permease C-terminal" evidence="7">
    <location>
        <begin position="724"/>
        <end position="834"/>
    </location>
</feature>
<feature type="transmembrane region" description="Helical" evidence="6">
    <location>
        <begin position="357"/>
        <end position="379"/>
    </location>
</feature>
<evidence type="ECO:0000259" key="7">
    <source>
        <dbReference type="Pfam" id="PF02687"/>
    </source>
</evidence>
<dbReference type="InterPro" id="IPR038766">
    <property type="entry name" value="Membrane_comp_ABC_pdt"/>
</dbReference>
<feature type="transmembrane region" description="Helical" evidence="6">
    <location>
        <begin position="807"/>
        <end position="827"/>
    </location>
</feature>
<evidence type="ECO:0000256" key="2">
    <source>
        <dbReference type="ARBA" id="ARBA00022475"/>
    </source>
</evidence>
<feature type="transmembrane region" description="Helical" evidence="6">
    <location>
        <begin position="268"/>
        <end position="286"/>
    </location>
</feature>
<accession>A0ABT7EPL1</accession>
<keyword evidence="4 6" id="KW-1133">Transmembrane helix</keyword>
<feature type="transmembrane region" description="Helical" evidence="6">
    <location>
        <begin position="312"/>
        <end position="337"/>
    </location>
</feature>
<dbReference type="PANTHER" id="PTHR30287:SF1">
    <property type="entry name" value="INNER MEMBRANE PROTEIN"/>
    <property type="match status" value="1"/>
</dbReference>
<sequence>MIDAHTINAERESKLSLSRSSIMLIKIFLLQVRQGKHLVTLLSLALLFLYLSLTSLLGQGVDKYLNHNLQTMLGADTQLSVTRDWHDSETQWVTNHASSKTFIQSYQVTLSQGGAYSHAKLKAVDSAYPLTGQVTISTNEQLTTSQISKGPELGEIWLEPHLARALDVRIGDEIRLGSETLIVSALLLNEPDRIIQGYSSDRRALVSERSLVALNMQPEERQVLVNHDSDFKSTHLKQLQTSSADLKVTSKLLNNYPMAHAWQRVQNFMGLISFVIVLLTCLCLWLSQRSHIEPIQGVLAVMLANGVKRQHVPLLVMVLMIGILLLSFVPALLVAMIGATFIEQLIQQNVFETFELMWGVTGIGHALLMSVLLYCLLTIPNWIKLLKSTVRDLLEKREDGAVAFVVSGLCPLLSLLAVVLLNTDNWILTGLLLAGLGVCLVLLLTLTWGILSLANRCLVGRGGVFAFVLLLMKQRMSVKIIQILALGLSATLLLLCLRVGQDVNRVLDRALFEDQGNVFVTQANFTQKQAISQFSIQHGGEVKQFKAFQSARVTHVNDVLLAQIDAPSSDSKTRLERDINLHWQVSQPDNINVVSGEWQPSNEQGLPSISMEQEVFDELNLALGDVLTLQVGTQSQKFNIASVHHYRSGSDMITFWFVVHQDAVPVASEPTLYMGSVDLPQSGLDSLGEIWQAHPSIRMLRVEELISRVRNTVQTFMYLTLAYGIFIAIMSNLLVVASIQTHLQRDKLKNGLLLSFGLTEKQGRNMLITEWAILTVIPVACALASVYLFIGQIYQQGFGLAYRPNDFMLFLESVAIVMTIALGGICLSRKQLKQSVVTLLEQRG</sequence>
<keyword evidence="2" id="KW-1003">Cell membrane</keyword>
<evidence type="ECO:0000256" key="5">
    <source>
        <dbReference type="ARBA" id="ARBA00023136"/>
    </source>
</evidence>
<protein>
    <recommendedName>
        <fullName evidence="7">ABC3 transporter permease C-terminal domain-containing protein</fullName>
    </recommendedName>
</protein>
<feature type="transmembrane region" description="Helical" evidence="6">
    <location>
        <begin position="480"/>
        <end position="500"/>
    </location>
</feature>
<evidence type="ECO:0000256" key="6">
    <source>
        <dbReference type="SAM" id="Phobius"/>
    </source>
</evidence>
<evidence type="ECO:0000313" key="9">
    <source>
        <dbReference type="Proteomes" id="UP001231915"/>
    </source>
</evidence>
<dbReference type="InterPro" id="IPR003838">
    <property type="entry name" value="ABC3_permease_C"/>
</dbReference>
<reference evidence="8 9" key="1">
    <citation type="submission" date="2023-05" db="EMBL/GenBank/DDBJ databases">
        <title>Pseudoalteromonas ardens sp. nov., Pseudoalteromonas obscura sp. nov., and Pseudoalteromonas umbrosa sp. nov., isolated from the coral Montipora capitata.</title>
        <authorList>
            <person name="Thomas E.M."/>
            <person name="Smith E.M."/>
            <person name="Papke E."/>
            <person name="Shlafstein M.D."/>
            <person name="Oline D.K."/>
            <person name="Videau P."/>
            <person name="Saw J.H."/>
            <person name="Strangman W.K."/>
            <person name="Ushijima B."/>
        </authorList>
    </citation>
    <scope>NUCLEOTIDE SEQUENCE [LARGE SCALE GENOMIC DNA]</scope>
    <source>
        <strain evidence="8 9">P94</strain>
    </source>
</reference>
<dbReference type="EMBL" id="JASJUT010000008">
    <property type="protein sequence ID" value="MDK2596963.1"/>
    <property type="molecule type" value="Genomic_DNA"/>
</dbReference>
<evidence type="ECO:0000313" key="8">
    <source>
        <dbReference type="EMBL" id="MDK2596963.1"/>
    </source>
</evidence>
<dbReference type="PANTHER" id="PTHR30287">
    <property type="entry name" value="MEMBRANE COMPONENT OF PREDICTED ABC SUPERFAMILY METABOLITE UPTAKE TRANSPORTER"/>
    <property type="match status" value="1"/>
</dbReference>
<evidence type="ECO:0000256" key="3">
    <source>
        <dbReference type="ARBA" id="ARBA00022692"/>
    </source>
</evidence>
<dbReference type="Pfam" id="PF02687">
    <property type="entry name" value="FtsX"/>
    <property type="match status" value="1"/>
</dbReference>
<feature type="transmembrane region" description="Helical" evidence="6">
    <location>
        <begin position="716"/>
        <end position="739"/>
    </location>
</feature>
<comment type="subcellular location">
    <subcellularLocation>
        <location evidence="1">Cell membrane</location>
        <topology evidence="1">Multi-pass membrane protein</topology>
    </subcellularLocation>
</comment>
<proteinExistence type="predicted"/>
<keyword evidence="3 6" id="KW-0812">Transmembrane</keyword>
<dbReference type="Proteomes" id="UP001231915">
    <property type="component" value="Unassembled WGS sequence"/>
</dbReference>
<evidence type="ECO:0000256" key="1">
    <source>
        <dbReference type="ARBA" id="ARBA00004651"/>
    </source>
</evidence>
<feature type="transmembrane region" description="Helical" evidence="6">
    <location>
        <begin position="771"/>
        <end position="795"/>
    </location>
</feature>
<keyword evidence="5 6" id="KW-0472">Membrane</keyword>
<dbReference type="RefSeq" id="WP_284138061.1">
    <property type="nucleotide sequence ID" value="NZ_JASJUT010000008.1"/>
</dbReference>
<evidence type="ECO:0000256" key="4">
    <source>
        <dbReference type="ARBA" id="ARBA00022989"/>
    </source>
</evidence>
<keyword evidence="9" id="KW-1185">Reference proteome</keyword>
<gene>
    <name evidence="8" type="ORF">QNM18_18075</name>
</gene>
<feature type="transmembrane region" description="Helical" evidence="6">
    <location>
        <begin position="427"/>
        <end position="451"/>
    </location>
</feature>
<organism evidence="8 9">
    <name type="scientific">Pseudoalteromonas obscura</name>
    <dbReference type="NCBI Taxonomy" id="3048491"/>
    <lineage>
        <taxon>Bacteria</taxon>
        <taxon>Pseudomonadati</taxon>
        <taxon>Pseudomonadota</taxon>
        <taxon>Gammaproteobacteria</taxon>
        <taxon>Alteromonadales</taxon>
        <taxon>Pseudoalteromonadaceae</taxon>
        <taxon>Pseudoalteromonas</taxon>
    </lineage>
</organism>